<protein>
    <submittedName>
        <fullName evidence="1">Uncharacterized protein</fullName>
    </submittedName>
</protein>
<dbReference type="AlphaFoldDB" id="A0A1E5R2M5"/>
<reference evidence="2" key="1">
    <citation type="journal article" date="2016" name="Genome Announc.">
        <title>Genome sequences of three species of Hanseniaspora isolated from spontaneous wine fermentations.</title>
        <authorList>
            <person name="Sternes P.R."/>
            <person name="Lee D."/>
            <person name="Kutyna D.R."/>
            <person name="Borneman A.R."/>
        </authorList>
    </citation>
    <scope>NUCLEOTIDE SEQUENCE [LARGE SCALE GENOMIC DNA]</scope>
    <source>
        <strain evidence="2">AWRI3579</strain>
    </source>
</reference>
<accession>A0A1E5R2M5</accession>
<organism evidence="1 2">
    <name type="scientific">Hanseniaspora osmophila</name>
    <dbReference type="NCBI Taxonomy" id="56408"/>
    <lineage>
        <taxon>Eukaryota</taxon>
        <taxon>Fungi</taxon>
        <taxon>Dikarya</taxon>
        <taxon>Ascomycota</taxon>
        <taxon>Saccharomycotina</taxon>
        <taxon>Saccharomycetes</taxon>
        <taxon>Saccharomycodales</taxon>
        <taxon>Saccharomycodaceae</taxon>
        <taxon>Hanseniaspora</taxon>
    </lineage>
</organism>
<keyword evidence="2" id="KW-1185">Reference proteome</keyword>
<comment type="caution">
    <text evidence="1">The sequence shown here is derived from an EMBL/GenBank/DDBJ whole genome shotgun (WGS) entry which is preliminary data.</text>
</comment>
<dbReference type="EMBL" id="LPNM01000011">
    <property type="protein sequence ID" value="OEJ81157.1"/>
    <property type="molecule type" value="Genomic_DNA"/>
</dbReference>
<dbReference type="OrthoDB" id="3972963at2759"/>
<sequence>MSFKVWNSLSLLERQRFSTKFVQNYKKLYPGSKTNVSLNAMIVDMATFRDVPAVFQVFYNDISKLHMSETLNRNTYGRFSHPSFVELLYKEK</sequence>
<dbReference type="FunCoup" id="A0A1E5R2M5">
    <property type="interactions" value="5"/>
</dbReference>
<dbReference type="Proteomes" id="UP000095728">
    <property type="component" value="Unassembled WGS sequence"/>
</dbReference>
<evidence type="ECO:0000313" key="2">
    <source>
        <dbReference type="Proteomes" id="UP000095728"/>
    </source>
</evidence>
<proteinExistence type="predicted"/>
<dbReference type="InParanoid" id="A0A1E5R2M5"/>
<gene>
    <name evidence="1" type="ORF">AWRI3579_g4263</name>
</gene>
<name>A0A1E5R2M5_9ASCO</name>
<evidence type="ECO:0000313" key="1">
    <source>
        <dbReference type="EMBL" id="OEJ81157.1"/>
    </source>
</evidence>